<dbReference type="KEGG" id="gim:F1728_06635"/>
<dbReference type="EMBL" id="CP043930">
    <property type="protein sequence ID" value="QGQ22369.1"/>
    <property type="molecule type" value="Genomic_DNA"/>
</dbReference>
<dbReference type="AlphaFoldDB" id="A0A6I6ABJ0"/>
<dbReference type="RefSeq" id="WP_155363450.1">
    <property type="nucleotide sequence ID" value="NZ_CP043930.1"/>
</dbReference>
<accession>A0A6I6ABJ0</accession>
<proteinExistence type="predicted"/>
<dbReference type="Proteomes" id="UP000427281">
    <property type="component" value="Chromosome"/>
</dbReference>
<keyword evidence="2" id="KW-1185">Reference proteome</keyword>
<organism evidence="1 2">
    <name type="scientific">Gimesia benthica</name>
    <dbReference type="NCBI Taxonomy" id="2608982"/>
    <lineage>
        <taxon>Bacteria</taxon>
        <taxon>Pseudomonadati</taxon>
        <taxon>Planctomycetota</taxon>
        <taxon>Planctomycetia</taxon>
        <taxon>Planctomycetales</taxon>
        <taxon>Planctomycetaceae</taxon>
        <taxon>Gimesia</taxon>
    </lineage>
</organism>
<evidence type="ECO:0000313" key="2">
    <source>
        <dbReference type="Proteomes" id="UP000427281"/>
    </source>
</evidence>
<sequence length="93" mass="10527">MPNLTTGQTVFWDGWSTTEGFYVVEAEIVSIDDEYVEARPNRKYYPGGQCTDIPADVAQPAHLRSSYFDTPLHERLQENVEFVRSLTQPSEGA</sequence>
<name>A0A6I6ABJ0_9PLAN</name>
<evidence type="ECO:0000313" key="1">
    <source>
        <dbReference type="EMBL" id="QGQ22369.1"/>
    </source>
</evidence>
<reference evidence="1 2" key="1">
    <citation type="submission" date="2019-09" db="EMBL/GenBank/DDBJ databases">
        <title>Gimesia benthica sp. nov., a novel bacterium isolated from deep-sea water of the Northwest Indian Ocean.</title>
        <authorList>
            <person name="Dai X."/>
        </authorList>
    </citation>
    <scope>NUCLEOTIDE SEQUENCE [LARGE SCALE GENOMIC DNA]</scope>
    <source>
        <strain evidence="1 2">E7</strain>
    </source>
</reference>
<protein>
    <submittedName>
        <fullName evidence="1">Uncharacterized protein</fullName>
    </submittedName>
</protein>
<gene>
    <name evidence="1" type="ORF">F1728_06635</name>
</gene>